<gene>
    <name evidence="3" type="ORF">KUF71_015022</name>
</gene>
<feature type="non-terminal residue" evidence="3">
    <location>
        <position position="1"/>
    </location>
</feature>
<dbReference type="FunFam" id="1.10.340.70:FF:000003">
    <property type="entry name" value="Protein CBG25708"/>
    <property type="match status" value="1"/>
</dbReference>
<dbReference type="InterPro" id="IPR012337">
    <property type="entry name" value="RNaseH-like_sf"/>
</dbReference>
<dbReference type="EMBL" id="JAHWGI010001270">
    <property type="protein sequence ID" value="KAK3926686.1"/>
    <property type="molecule type" value="Genomic_DNA"/>
</dbReference>
<proteinExistence type="predicted"/>
<dbReference type="InterPro" id="IPR043502">
    <property type="entry name" value="DNA/RNA_pol_sf"/>
</dbReference>
<dbReference type="InterPro" id="IPR000477">
    <property type="entry name" value="RT_dom"/>
</dbReference>
<sequence>SKKPGKCANFFTSLDLTDAYTQLSLDPESQELCVLNTHKGLYKLTRLIYGFSSAAAIFQSTIDQILKDVDDVICYLDNILIKGLQHWSTILQSFNYKIIHKKAHLMTVPDALSRLPSSQTLNYVSPLIKTPITIDRISEASLSDPLLKLVIDFFGWPQKNPHKSNPEFSRYFKVRDFLSLSQKCLLIGNQVVIPPSLSAECLNLMHMSHPGIVRTKMLARSVLWWPSLSQDIESLCNNCAACAKENFKPTVTYTPWVPAKYPFERVHVDFYSSQQSNFFIYCDSFSKWMHIQLMSSTFASEVNSALFSIFALWGCLPTILVSDSGPPFHSVEFVNFLTRFNIVIKHSPIYHPEANSVAERGVGISKNALEKLLNELQTIRQVNNVITANSLLDRINTFLFTLIILHLR</sequence>
<dbReference type="Gene3D" id="1.10.340.70">
    <property type="match status" value="1"/>
</dbReference>
<evidence type="ECO:0000313" key="4">
    <source>
        <dbReference type="Proteomes" id="UP001219518"/>
    </source>
</evidence>
<dbReference type="GO" id="GO:0003676">
    <property type="term" value="F:nucleic acid binding"/>
    <property type="evidence" value="ECO:0007669"/>
    <property type="project" value="InterPro"/>
</dbReference>
<accession>A0AAE1HTR7</accession>
<dbReference type="InterPro" id="IPR041588">
    <property type="entry name" value="Integrase_H2C2"/>
</dbReference>
<dbReference type="InterPro" id="IPR001584">
    <property type="entry name" value="Integrase_cat-core"/>
</dbReference>
<dbReference type="PANTHER" id="PTHR37984:SF5">
    <property type="entry name" value="PROTEIN NYNRIN-LIKE"/>
    <property type="match status" value="1"/>
</dbReference>
<dbReference type="SUPFAM" id="SSF56672">
    <property type="entry name" value="DNA/RNA polymerases"/>
    <property type="match status" value="1"/>
</dbReference>
<evidence type="ECO:0000313" key="3">
    <source>
        <dbReference type="EMBL" id="KAK3926686.1"/>
    </source>
</evidence>
<dbReference type="InterPro" id="IPR050951">
    <property type="entry name" value="Retrovirus_Pol_polyprotein"/>
</dbReference>
<dbReference type="Pfam" id="PF00078">
    <property type="entry name" value="RVT_1"/>
    <property type="match status" value="1"/>
</dbReference>
<dbReference type="AlphaFoldDB" id="A0AAE1HTR7"/>
<dbReference type="EC" id="2.7.7.49" evidence="1"/>
<dbReference type="Proteomes" id="UP001219518">
    <property type="component" value="Unassembled WGS sequence"/>
</dbReference>
<protein>
    <recommendedName>
        <fullName evidence="1">RNA-directed DNA polymerase</fullName>
        <ecNumber evidence="1">2.7.7.49</ecNumber>
    </recommendedName>
</protein>
<dbReference type="Gene3D" id="3.30.420.10">
    <property type="entry name" value="Ribonuclease H-like superfamily/Ribonuclease H"/>
    <property type="match status" value="1"/>
</dbReference>
<feature type="domain" description="Integrase catalytic" evidence="2">
    <location>
        <begin position="258"/>
        <end position="408"/>
    </location>
</feature>
<evidence type="ECO:0000256" key="1">
    <source>
        <dbReference type="ARBA" id="ARBA00012493"/>
    </source>
</evidence>
<comment type="caution">
    <text evidence="3">The sequence shown here is derived from an EMBL/GenBank/DDBJ whole genome shotgun (WGS) entry which is preliminary data.</text>
</comment>
<dbReference type="GO" id="GO:0015074">
    <property type="term" value="P:DNA integration"/>
    <property type="evidence" value="ECO:0007669"/>
    <property type="project" value="InterPro"/>
</dbReference>
<dbReference type="InterPro" id="IPR036397">
    <property type="entry name" value="RNaseH_sf"/>
</dbReference>
<keyword evidence="4" id="KW-1185">Reference proteome</keyword>
<name>A0AAE1HTR7_9NEOP</name>
<dbReference type="PANTHER" id="PTHR37984">
    <property type="entry name" value="PROTEIN CBG26694"/>
    <property type="match status" value="1"/>
</dbReference>
<reference evidence="3" key="2">
    <citation type="journal article" date="2023" name="BMC Genomics">
        <title>Pest status, molecular evolution, and epigenetic factors derived from the genome assembly of Frankliniella fusca, a thysanopteran phytovirus vector.</title>
        <authorList>
            <person name="Catto M.A."/>
            <person name="Labadie P.E."/>
            <person name="Jacobson A.L."/>
            <person name="Kennedy G.G."/>
            <person name="Srinivasan R."/>
            <person name="Hunt B.G."/>
        </authorList>
    </citation>
    <scope>NUCLEOTIDE SEQUENCE</scope>
    <source>
        <strain evidence="3">PL_HMW_Pooled</strain>
    </source>
</reference>
<dbReference type="Pfam" id="PF17921">
    <property type="entry name" value="Integrase_H2C2"/>
    <property type="match status" value="1"/>
</dbReference>
<dbReference type="InterPro" id="IPR043128">
    <property type="entry name" value="Rev_trsase/Diguanyl_cyclase"/>
</dbReference>
<dbReference type="PROSITE" id="PS50994">
    <property type="entry name" value="INTEGRASE"/>
    <property type="match status" value="1"/>
</dbReference>
<dbReference type="SUPFAM" id="SSF53098">
    <property type="entry name" value="Ribonuclease H-like"/>
    <property type="match status" value="1"/>
</dbReference>
<dbReference type="GO" id="GO:0003964">
    <property type="term" value="F:RNA-directed DNA polymerase activity"/>
    <property type="evidence" value="ECO:0007669"/>
    <property type="project" value="UniProtKB-EC"/>
</dbReference>
<evidence type="ECO:0000259" key="2">
    <source>
        <dbReference type="PROSITE" id="PS50994"/>
    </source>
</evidence>
<organism evidence="3 4">
    <name type="scientific">Frankliniella fusca</name>
    <dbReference type="NCBI Taxonomy" id="407009"/>
    <lineage>
        <taxon>Eukaryota</taxon>
        <taxon>Metazoa</taxon>
        <taxon>Ecdysozoa</taxon>
        <taxon>Arthropoda</taxon>
        <taxon>Hexapoda</taxon>
        <taxon>Insecta</taxon>
        <taxon>Pterygota</taxon>
        <taxon>Neoptera</taxon>
        <taxon>Paraneoptera</taxon>
        <taxon>Thysanoptera</taxon>
        <taxon>Terebrantia</taxon>
        <taxon>Thripoidea</taxon>
        <taxon>Thripidae</taxon>
        <taxon>Frankliniella</taxon>
    </lineage>
</organism>
<reference evidence="3" key="1">
    <citation type="submission" date="2021-07" db="EMBL/GenBank/DDBJ databases">
        <authorList>
            <person name="Catto M.A."/>
            <person name="Jacobson A."/>
            <person name="Kennedy G."/>
            <person name="Labadie P."/>
            <person name="Hunt B.G."/>
            <person name="Srinivasan R."/>
        </authorList>
    </citation>
    <scope>NUCLEOTIDE SEQUENCE</scope>
    <source>
        <strain evidence="3">PL_HMW_Pooled</strain>
        <tissue evidence="3">Head</tissue>
    </source>
</reference>
<dbReference type="Gene3D" id="3.30.70.270">
    <property type="match status" value="1"/>
</dbReference>
<dbReference type="GO" id="GO:0042575">
    <property type="term" value="C:DNA polymerase complex"/>
    <property type="evidence" value="ECO:0007669"/>
    <property type="project" value="UniProtKB-ARBA"/>
</dbReference>